<feature type="coiled-coil region" evidence="1">
    <location>
        <begin position="33"/>
        <end position="169"/>
    </location>
</feature>
<dbReference type="Gene3D" id="1.10.287.1490">
    <property type="match status" value="1"/>
</dbReference>
<evidence type="ECO:0000313" key="3">
    <source>
        <dbReference type="Proteomes" id="UP000008312"/>
    </source>
</evidence>
<keyword evidence="3" id="KW-1185">Reference proteome</keyword>
<dbReference type="OMA" id="RRTICVR"/>
<keyword evidence="1" id="KW-0175">Coiled coil</keyword>
<dbReference type="OrthoDB" id="568502at2759"/>
<evidence type="ECO:0000313" key="2">
    <source>
        <dbReference type="EMBL" id="CBK25551.2"/>
    </source>
</evidence>
<dbReference type="EMBL" id="FN668691">
    <property type="protein sequence ID" value="CBK25551.2"/>
    <property type="molecule type" value="Genomic_DNA"/>
</dbReference>
<proteinExistence type="predicted"/>
<dbReference type="AlphaFoldDB" id="D8MBW2"/>
<evidence type="ECO:0000256" key="1">
    <source>
        <dbReference type="SAM" id="Coils"/>
    </source>
</evidence>
<protein>
    <submittedName>
        <fullName evidence="2">Uncharacterized protein</fullName>
    </submittedName>
</protein>
<organism evidence="2">
    <name type="scientific">Blastocystis hominis</name>
    <dbReference type="NCBI Taxonomy" id="12968"/>
    <lineage>
        <taxon>Eukaryota</taxon>
        <taxon>Sar</taxon>
        <taxon>Stramenopiles</taxon>
        <taxon>Bigyra</taxon>
        <taxon>Opalozoa</taxon>
        <taxon>Opalinata</taxon>
        <taxon>Blastocystidae</taxon>
        <taxon>Blastocystis</taxon>
    </lineage>
</organism>
<accession>D8MBW2</accession>
<dbReference type="Proteomes" id="UP000008312">
    <property type="component" value="Unassembled WGS sequence"/>
</dbReference>
<dbReference type="InParanoid" id="D8MBW2"/>
<name>D8MBW2_BLAHO</name>
<dbReference type="GeneID" id="24922121"/>
<dbReference type="RefSeq" id="XP_012899599.1">
    <property type="nucleotide sequence ID" value="XM_013044145.1"/>
</dbReference>
<feature type="coiled-coil region" evidence="1">
    <location>
        <begin position="196"/>
        <end position="319"/>
    </location>
</feature>
<sequence length="351" mass="41593">MHSQSFRATMNIPLSASQADYMDDLTQMEQNLAQTYKDNMTLVTQSLEQYKNEMAIFQKKYDMLRDDYQYNLEVIKERDEELKKYDTYVANLRERMNQMKRNEKAYAEQIQTLNQQVGNASSRITELQSALNKSDLAAKQKEREYQSSLAELQQQLELLRRQNETIRSNVDLEVQKRLQTETVHLQEEIHRRDLRLRESESRIQQLQSQFSQSQAARESALSQSRHLQSLIEEQKRSQVALQQQLQDMTMRCRSAEQQCKSYQDTMEGLRSQFQQQQASYTKQINELIEHQKEEMKKQAEAYEQQANGLRQQVDLVNQREKQRVAAIKARVGLQASALSYRWLMRRTICVR</sequence>
<gene>
    <name evidence="2" type="ORF">GSBLH_T00005141001</name>
</gene>
<reference evidence="2" key="1">
    <citation type="submission" date="2010-02" db="EMBL/GenBank/DDBJ databases">
        <title>Sequencing and annotation of the Blastocystis hominis genome.</title>
        <authorList>
            <person name="Wincker P."/>
        </authorList>
    </citation>
    <scope>NUCLEOTIDE SEQUENCE</scope>
    <source>
        <strain evidence="2">Singapore isolate B</strain>
    </source>
</reference>